<dbReference type="InterPro" id="IPR056496">
    <property type="entry name" value="CS_DNAAF11_C"/>
</dbReference>
<feature type="compositionally biased region" description="Basic and acidic residues" evidence="9">
    <location>
        <begin position="256"/>
        <end position="279"/>
    </location>
</feature>
<comment type="subcellular location">
    <subcellularLocation>
        <location evidence="1">Cell projection</location>
        <location evidence="1">Cilium</location>
    </subcellularLocation>
    <subcellularLocation>
        <location evidence="2">Cytoplasm</location>
    </subcellularLocation>
</comment>
<evidence type="ECO:0000256" key="3">
    <source>
        <dbReference type="ARBA" id="ARBA00022490"/>
    </source>
</evidence>
<dbReference type="EMBL" id="JAIWYP010000010">
    <property type="protein sequence ID" value="KAH3747292.1"/>
    <property type="molecule type" value="Genomic_DNA"/>
</dbReference>
<dbReference type="Pfam" id="PF23602">
    <property type="entry name" value="CS_DNAAF11_C"/>
    <property type="match status" value="1"/>
</dbReference>
<dbReference type="Proteomes" id="UP000828390">
    <property type="component" value="Unassembled WGS sequence"/>
</dbReference>
<feature type="region of interest" description="Disordered" evidence="9">
    <location>
        <begin position="256"/>
        <end position="294"/>
    </location>
</feature>
<feature type="compositionally biased region" description="Basic and acidic residues" evidence="9">
    <location>
        <begin position="189"/>
        <end position="210"/>
    </location>
</feature>
<dbReference type="SMART" id="SM00365">
    <property type="entry name" value="LRR_SD22"/>
    <property type="match status" value="3"/>
</dbReference>
<dbReference type="Gene3D" id="3.80.10.10">
    <property type="entry name" value="Ribonuclease Inhibitor"/>
    <property type="match status" value="1"/>
</dbReference>
<evidence type="ECO:0000256" key="6">
    <source>
        <dbReference type="ARBA" id="ARBA00023069"/>
    </source>
</evidence>
<evidence type="ECO:0000256" key="1">
    <source>
        <dbReference type="ARBA" id="ARBA00004138"/>
    </source>
</evidence>
<dbReference type="GO" id="GO:0036158">
    <property type="term" value="P:outer dynein arm assembly"/>
    <property type="evidence" value="ECO:0007669"/>
    <property type="project" value="TreeGrafter"/>
</dbReference>
<keyword evidence="7" id="KW-0966">Cell projection</keyword>
<evidence type="ECO:0000256" key="8">
    <source>
        <dbReference type="ARBA" id="ARBA00049982"/>
    </source>
</evidence>
<dbReference type="GO" id="GO:0005737">
    <property type="term" value="C:cytoplasm"/>
    <property type="evidence" value="ECO:0007669"/>
    <property type="project" value="UniProtKB-SubCell"/>
</dbReference>
<accession>A0A9D4DFT2</accession>
<dbReference type="PANTHER" id="PTHR18849:SF0">
    <property type="entry name" value="CILIA- AND FLAGELLA-ASSOCIATED PROTEIN 410-RELATED"/>
    <property type="match status" value="1"/>
</dbReference>
<feature type="compositionally biased region" description="Basic and acidic residues" evidence="9">
    <location>
        <begin position="397"/>
        <end position="437"/>
    </location>
</feature>
<evidence type="ECO:0000256" key="5">
    <source>
        <dbReference type="ARBA" id="ARBA00022737"/>
    </source>
</evidence>
<gene>
    <name evidence="11" type="ORF">DPMN_181716</name>
</gene>
<comment type="similarity">
    <text evidence="8">Belongs to the tilB family.</text>
</comment>
<dbReference type="OrthoDB" id="10250990at2759"/>
<dbReference type="GO" id="GO:0005929">
    <property type="term" value="C:cilium"/>
    <property type="evidence" value="ECO:0007669"/>
    <property type="project" value="UniProtKB-SubCell"/>
</dbReference>
<keyword evidence="6" id="KW-0969">Cilium</keyword>
<dbReference type="InterPro" id="IPR032675">
    <property type="entry name" value="LRR_dom_sf"/>
</dbReference>
<organism evidence="11 12">
    <name type="scientific">Dreissena polymorpha</name>
    <name type="common">Zebra mussel</name>
    <name type="synonym">Mytilus polymorpha</name>
    <dbReference type="NCBI Taxonomy" id="45954"/>
    <lineage>
        <taxon>Eukaryota</taxon>
        <taxon>Metazoa</taxon>
        <taxon>Spiralia</taxon>
        <taxon>Lophotrochozoa</taxon>
        <taxon>Mollusca</taxon>
        <taxon>Bivalvia</taxon>
        <taxon>Autobranchia</taxon>
        <taxon>Heteroconchia</taxon>
        <taxon>Euheterodonta</taxon>
        <taxon>Imparidentia</taxon>
        <taxon>Neoheterodontei</taxon>
        <taxon>Myida</taxon>
        <taxon>Dreissenoidea</taxon>
        <taxon>Dreissenidae</taxon>
        <taxon>Dreissena</taxon>
    </lineage>
</organism>
<dbReference type="InterPro" id="IPR001611">
    <property type="entry name" value="Leu-rich_rpt"/>
</dbReference>
<dbReference type="Pfam" id="PF14580">
    <property type="entry name" value="LRR_9"/>
    <property type="match status" value="1"/>
</dbReference>
<keyword evidence="12" id="KW-1185">Reference proteome</keyword>
<feature type="domain" description="Dynein axonemal assembly factor 11-like CS" evidence="10">
    <location>
        <begin position="258"/>
        <end position="378"/>
    </location>
</feature>
<keyword evidence="4" id="KW-0433">Leucine-rich repeat</keyword>
<dbReference type="PROSITE" id="PS51450">
    <property type="entry name" value="LRR"/>
    <property type="match status" value="2"/>
</dbReference>
<dbReference type="SUPFAM" id="SSF52058">
    <property type="entry name" value="L domain-like"/>
    <property type="match status" value="1"/>
</dbReference>
<reference evidence="11" key="2">
    <citation type="submission" date="2020-11" db="EMBL/GenBank/DDBJ databases">
        <authorList>
            <person name="McCartney M.A."/>
            <person name="Auch B."/>
            <person name="Kono T."/>
            <person name="Mallez S."/>
            <person name="Becker A."/>
            <person name="Gohl D.M."/>
            <person name="Silverstein K.A.T."/>
            <person name="Koren S."/>
            <person name="Bechman K.B."/>
            <person name="Herman A."/>
            <person name="Abrahante J.E."/>
            <person name="Garbe J."/>
        </authorList>
    </citation>
    <scope>NUCLEOTIDE SEQUENCE</scope>
    <source>
        <strain evidence="11">Duluth1</strain>
        <tissue evidence="11">Whole animal</tissue>
    </source>
</reference>
<evidence type="ECO:0000256" key="2">
    <source>
        <dbReference type="ARBA" id="ARBA00004496"/>
    </source>
</evidence>
<dbReference type="AlphaFoldDB" id="A0A9D4DFT2"/>
<feature type="region of interest" description="Disordered" evidence="9">
    <location>
        <begin position="189"/>
        <end position="241"/>
    </location>
</feature>
<proteinExistence type="inferred from homology"/>
<keyword evidence="3" id="KW-0963">Cytoplasm</keyword>
<sequence>MVRITEDLVRRKSEHNEREIFSLEELSLHQENIERIENIDKWCKHLKILYLQSNLIPKIENVGRLKQLKYLNLALNNIERVENLEGCESLEKLDLTVNFVGELTSIDSLKSLVFFSELYLTGNPCSQFEGYRDYVISTLQNLKTLDGTAVERSERIIATQNYGVIRARIVQQQIEYKKKRDKEREEARIALEKEDQEKEAKKAEAEKKPGFDGTWYTDINAEDKEKRAKKQTEEAEEEFKKDKEFWDTKSMFSPEERLKAHKKLEEQKDRDRKREDAKNPPKPPRRLFADDGRPLNVNEPKINFKLTEDETGNSYLLDYQCYKYLDTSMIDVDVQPNYIRITTKGKTFQLCLEQEVNADSSSCQRSLITGHLLVTMPKAKQIVKSSPKPAKTSNNNKENEDNETKTKTNRKNMEKLEVDESARKTVDIGNIVKEKGEVTVPPLGSKPLGKKREEKPLSENFVDNPDVPPLE</sequence>
<feature type="region of interest" description="Disordered" evidence="9">
    <location>
        <begin position="380"/>
        <end position="471"/>
    </location>
</feature>
<evidence type="ECO:0000256" key="4">
    <source>
        <dbReference type="ARBA" id="ARBA00022614"/>
    </source>
</evidence>
<dbReference type="FunFam" id="3.80.10.10:FF:000052">
    <property type="entry name" value="Leucine rich repeat containing 6"/>
    <property type="match status" value="1"/>
</dbReference>
<evidence type="ECO:0000256" key="7">
    <source>
        <dbReference type="ARBA" id="ARBA00023273"/>
    </source>
</evidence>
<feature type="compositionally biased region" description="Basic and acidic residues" evidence="9">
    <location>
        <begin position="221"/>
        <end position="241"/>
    </location>
</feature>
<evidence type="ECO:0000259" key="10">
    <source>
        <dbReference type="Pfam" id="PF23602"/>
    </source>
</evidence>
<evidence type="ECO:0000313" key="11">
    <source>
        <dbReference type="EMBL" id="KAH3747292.1"/>
    </source>
</evidence>
<reference evidence="11" key="1">
    <citation type="journal article" date="2019" name="bioRxiv">
        <title>The Genome of the Zebra Mussel, Dreissena polymorpha: A Resource for Invasive Species Research.</title>
        <authorList>
            <person name="McCartney M.A."/>
            <person name="Auch B."/>
            <person name="Kono T."/>
            <person name="Mallez S."/>
            <person name="Zhang Y."/>
            <person name="Obille A."/>
            <person name="Becker A."/>
            <person name="Abrahante J.E."/>
            <person name="Garbe J."/>
            <person name="Badalamenti J.P."/>
            <person name="Herman A."/>
            <person name="Mangelson H."/>
            <person name="Liachko I."/>
            <person name="Sullivan S."/>
            <person name="Sone E.D."/>
            <person name="Koren S."/>
            <person name="Silverstein K.A.T."/>
            <person name="Beckman K.B."/>
            <person name="Gohl D.M."/>
        </authorList>
    </citation>
    <scope>NUCLEOTIDE SEQUENCE</scope>
    <source>
        <strain evidence="11">Duluth1</strain>
        <tissue evidence="11">Whole animal</tissue>
    </source>
</reference>
<protein>
    <recommendedName>
        <fullName evidence="10">Dynein axonemal assembly factor 11-like CS domain-containing protein</fullName>
    </recommendedName>
</protein>
<dbReference type="PANTHER" id="PTHR18849">
    <property type="entry name" value="LEUCINE RICH REPEAT PROTEIN"/>
    <property type="match status" value="1"/>
</dbReference>
<evidence type="ECO:0000313" key="12">
    <source>
        <dbReference type="Proteomes" id="UP000828390"/>
    </source>
</evidence>
<comment type="caution">
    <text evidence="11">The sequence shown here is derived from an EMBL/GenBank/DDBJ whole genome shotgun (WGS) entry which is preliminary data.</text>
</comment>
<evidence type="ECO:0000256" key="9">
    <source>
        <dbReference type="SAM" id="MobiDB-lite"/>
    </source>
</evidence>
<keyword evidence="5" id="KW-0677">Repeat</keyword>
<name>A0A9D4DFT2_DREPO</name>